<dbReference type="Proteomes" id="UP000887569">
    <property type="component" value="Unplaced"/>
</dbReference>
<sequence length="100" mass="11248">HVSVPIRTCMQLKHKNRISQIHVKRPSNCRYPLCLFFAAAADYIPSDPVHGCAGTRKLNFLQNFHQIPDAPCRSAHITITPSPFTFAHKSALQRVIGFPL</sequence>
<accession>A0A915B8S4</accession>
<keyword evidence="1" id="KW-1185">Reference proteome</keyword>
<dbReference type="WBParaSite" id="PgR030_g088_t01">
    <property type="protein sequence ID" value="PgR030_g088_t01"/>
    <property type="gene ID" value="PgR030_g088"/>
</dbReference>
<name>A0A915B8S4_PARUN</name>
<organism evidence="1 2">
    <name type="scientific">Parascaris univalens</name>
    <name type="common">Nematode worm</name>
    <dbReference type="NCBI Taxonomy" id="6257"/>
    <lineage>
        <taxon>Eukaryota</taxon>
        <taxon>Metazoa</taxon>
        <taxon>Ecdysozoa</taxon>
        <taxon>Nematoda</taxon>
        <taxon>Chromadorea</taxon>
        <taxon>Rhabditida</taxon>
        <taxon>Spirurina</taxon>
        <taxon>Ascaridomorpha</taxon>
        <taxon>Ascaridoidea</taxon>
        <taxon>Ascarididae</taxon>
        <taxon>Parascaris</taxon>
    </lineage>
</organism>
<evidence type="ECO:0000313" key="2">
    <source>
        <dbReference type="WBParaSite" id="PgR030_g088_t01"/>
    </source>
</evidence>
<proteinExistence type="predicted"/>
<reference evidence="2" key="1">
    <citation type="submission" date="2022-11" db="UniProtKB">
        <authorList>
            <consortium name="WormBaseParasite"/>
        </authorList>
    </citation>
    <scope>IDENTIFICATION</scope>
</reference>
<evidence type="ECO:0000313" key="1">
    <source>
        <dbReference type="Proteomes" id="UP000887569"/>
    </source>
</evidence>
<dbReference type="AlphaFoldDB" id="A0A915B8S4"/>
<protein>
    <submittedName>
        <fullName evidence="2">Uncharacterized protein</fullName>
    </submittedName>
</protein>